<dbReference type="EMBL" id="CP090168">
    <property type="protein sequence ID" value="UJO19046.1"/>
    <property type="molecule type" value="Genomic_DNA"/>
</dbReference>
<name>A0A9Q8UQV0_PASFU</name>
<dbReference type="GeneID" id="71986499"/>
<dbReference type="AlphaFoldDB" id="A0A9Q8UQV0"/>
<sequence length="102" mass="10909">MAEQWDPKALRQNKSKIEVAKLTDVPGTPGGPPAVVPAALRTPAPSTDALPADLPADLQKLVAESGAKPMAELNRKTARVHQRVLEHQCRSQAAQNTQQNSV</sequence>
<feature type="compositionally biased region" description="Basic and acidic residues" evidence="1">
    <location>
        <begin position="1"/>
        <end position="21"/>
    </location>
</feature>
<organism evidence="2 3">
    <name type="scientific">Passalora fulva</name>
    <name type="common">Tomato leaf mold</name>
    <name type="synonym">Cladosporium fulvum</name>
    <dbReference type="NCBI Taxonomy" id="5499"/>
    <lineage>
        <taxon>Eukaryota</taxon>
        <taxon>Fungi</taxon>
        <taxon>Dikarya</taxon>
        <taxon>Ascomycota</taxon>
        <taxon>Pezizomycotina</taxon>
        <taxon>Dothideomycetes</taxon>
        <taxon>Dothideomycetidae</taxon>
        <taxon>Mycosphaerellales</taxon>
        <taxon>Mycosphaerellaceae</taxon>
        <taxon>Fulvia</taxon>
    </lineage>
</organism>
<evidence type="ECO:0000313" key="3">
    <source>
        <dbReference type="Proteomes" id="UP000756132"/>
    </source>
</evidence>
<evidence type="ECO:0000256" key="1">
    <source>
        <dbReference type="SAM" id="MobiDB-lite"/>
    </source>
</evidence>
<proteinExistence type="predicted"/>
<dbReference type="KEGG" id="ffu:CLAFUR5_06621"/>
<dbReference type="RefSeq" id="XP_047763412.1">
    <property type="nucleotide sequence ID" value="XM_047905769.1"/>
</dbReference>
<reference evidence="2" key="1">
    <citation type="submission" date="2021-12" db="EMBL/GenBank/DDBJ databases">
        <authorList>
            <person name="Zaccaron A."/>
            <person name="Stergiopoulos I."/>
        </authorList>
    </citation>
    <scope>NUCLEOTIDE SEQUENCE</scope>
    <source>
        <strain evidence="2">Race5_Kim</strain>
    </source>
</reference>
<accession>A0A9Q8UQV0</accession>
<keyword evidence="3" id="KW-1185">Reference proteome</keyword>
<evidence type="ECO:0000313" key="2">
    <source>
        <dbReference type="EMBL" id="UJO19046.1"/>
    </source>
</evidence>
<protein>
    <submittedName>
        <fullName evidence="2">Uncharacterized protein</fullName>
    </submittedName>
</protein>
<feature type="region of interest" description="Disordered" evidence="1">
    <location>
        <begin position="1"/>
        <end position="33"/>
    </location>
</feature>
<dbReference type="Proteomes" id="UP000756132">
    <property type="component" value="Chromosome 6"/>
</dbReference>
<reference evidence="2" key="2">
    <citation type="journal article" date="2022" name="Microb. Genom.">
        <title>A chromosome-scale genome assembly of the tomato pathogen Cladosporium fulvum reveals a compartmentalized genome architecture and the presence of a dispensable chromosome.</title>
        <authorList>
            <person name="Zaccaron A.Z."/>
            <person name="Chen L.H."/>
            <person name="Samaras A."/>
            <person name="Stergiopoulos I."/>
        </authorList>
    </citation>
    <scope>NUCLEOTIDE SEQUENCE</scope>
    <source>
        <strain evidence="2">Race5_Kim</strain>
    </source>
</reference>
<gene>
    <name evidence="2" type="ORF">CLAFUR5_06621</name>
</gene>